<name>A0A495M6W0_9FLAO</name>
<organism evidence="2 3">
    <name type="scientific">Flavobacterium endophyticum</name>
    <dbReference type="NCBI Taxonomy" id="1540163"/>
    <lineage>
        <taxon>Bacteria</taxon>
        <taxon>Pseudomonadati</taxon>
        <taxon>Bacteroidota</taxon>
        <taxon>Flavobacteriia</taxon>
        <taxon>Flavobacteriales</taxon>
        <taxon>Flavobacteriaceae</taxon>
        <taxon>Flavobacterium</taxon>
    </lineage>
</organism>
<keyword evidence="1" id="KW-0812">Transmembrane</keyword>
<dbReference type="EMBL" id="RBLC01000003">
    <property type="protein sequence ID" value="RKS21764.1"/>
    <property type="molecule type" value="Genomic_DNA"/>
</dbReference>
<comment type="caution">
    <text evidence="2">The sequence shown here is derived from an EMBL/GenBank/DDBJ whole genome shotgun (WGS) entry which is preliminary data.</text>
</comment>
<accession>A0A495M6W0</accession>
<protein>
    <recommendedName>
        <fullName evidence="4">Signal peptide-containing protein</fullName>
    </recommendedName>
</protein>
<evidence type="ECO:0000313" key="3">
    <source>
        <dbReference type="Proteomes" id="UP000277579"/>
    </source>
</evidence>
<gene>
    <name evidence="2" type="ORF">CLV94_2399</name>
</gene>
<evidence type="ECO:0000256" key="1">
    <source>
        <dbReference type="SAM" id="Phobius"/>
    </source>
</evidence>
<keyword evidence="3" id="KW-1185">Reference proteome</keyword>
<keyword evidence="1" id="KW-0472">Membrane</keyword>
<sequence length="175" mass="19537">MKKLGILLLTILIATLLAGTYGALHDQITYTISSEYFTVFKFEQFGFQDWGNNNPRLTTALIGFLATWWVGLYIGIVQGLVGLIHKSPRLMFKYVFNAILITLGIAMIFGIFGGIIEALSGETDPSCFPYDVQDCRSFFIVGSIHNYGYLGGEIGAAIGLAYQIYQKKKANWRNR</sequence>
<evidence type="ECO:0000313" key="2">
    <source>
        <dbReference type="EMBL" id="RKS21764.1"/>
    </source>
</evidence>
<keyword evidence="1" id="KW-1133">Transmembrane helix</keyword>
<evidence type="ECO:0008006" key="4">
    <source>
        <dbReference type="Google" id="ProtNLM"/>
    </source>
</evidence>
<dbReference type="RefSeq" id="WP_121376708.1">
    <property type="nucleotide sequence ID" value="NZ_RBLC01000003.1"/>
</dbReference>
<proteinExistence type="predicted"/>
<feature type="transmembrane region" description="Helical" evidence="1">
    <location>
        <begin position="147"/>
        <end position="165"/>
    </location>
</feature>
<feature type="transmembrane region" description="Helical" evidence="1">
    <location>
        <begin position="95"/>
        <end position="116"/>
    </location>
</feature>
<reference evidence="2 3" key="1">
    <citation type="submission" date="2018-10" db="EMBL/GenBank/DDBJ databases">
        <title>Genomic Encyclopedia of Archaeal and Bacterial Type Strains, Phase II (KMG-II): from individual species to whole genera.</title>
        <authorList>
            <person name="Goeker M."/>
        </authorList>
    </citation>
    <scope>NUCLEOTIDE SEQUENCE [LARGE SCALE GENOMIC DNA]</scope>
    <source>
        <strain evidence="2 3">DSM 29537</strain>
    </source>
</reference>
<dbReference type="OrthoDB" id="678065at2"/>
<dbReference type="AlphaFoldDB" id="A0A495M6W0"/>
<feature type="transmembrane region" description="Helical" evidence="1">
    <location>
        <begin position="60"/>
        <end position="83"/>
    </location>
</feature>
<dbReference type="Proteomes" id="UP000277579">
    <property type="component" value="Unassembled WGS sequence"/>
</dbReference>